<keyword evidence="1" id="KW-0472">Membrane</keyword>
<protein>
    <submittedName>
        <fullName evidence="2">Uncharacterized protein</fullName>
    </submittedName>
</protein>
<feature type="transmembrane region" description="Helical" evidence="1">
    <location>
        <begin position="114"/>
        <end position="135"/>
    </location>
</feature>
<reference evidence="2 3" key="1">
    <citation type="submission" date="2011-11" db="EMBL/GenBank/DDBJ databases">
        <title>Whole genome shotgun sequence of Gordonia araii NBRC 100433.</title>
        <authorList>
            <person name="Yoshida Y."/>
            <person name="Hosoyama A."/>
            <person name="Tsuchikane K."/>
            <person name="Katsumata H."/>
            <person name="Yamazaki S."/>
            <person name="Fujita N."/>
        </authorList>
    </citation>
    <scope>NUCLEOTIDE SEQUENCE [LARGE SCALE GENOMIC DNA]</scope>
    <source>
        <strain evidence="2 3">NBRC 100433</strain>
    </source>
</reference>
<keyword evidence="1" id="KW-1133">Transmembrane helix</keyword>
<comment type="caution">
    <text evidence="2">The sequence shown here is derived from an EMBL/GenBank/DDBJ whole genome shotgun (WGS) entry which is preliminary data.</text>
</comment>
<dbReference type="RefSeq" id="WP_007322153.1">
    <property type="nucleotide sequence ID" value="NZ_BAEE01000051.1"/>
</dbReference>
<dbReference type="OrthoDB" id="4382202at2"/>
<proteinExistence type="predicted"/>
<dbReference type="AlphaFoldDB" id="G7H2K3"/>
<dbReference type="Proteomes" id="UP000035088">
    <property type="component" value="Unassembled WGS sequence"/>
</dbReference>
<keyword evidence="3" id="KW-1185">Reference proteome</keyword>
<evidence type="ECO:0000256" key="1">
    <source>
        <dbReference type="SAM" id="Phobius"/>
    </source>
</evidence>
<accession>G7H2K3</accession>
<name>G7H2K3_9ACTN</name>
<organism evidence="2 3">
    <name type="scientific">Gordonia araii NBRC 100433</name>
    <dbReference type="NCBI Taxonomy" id="1073574"/>
    <lineage>
        <taxon>Bacteria</taxon>
        <taxon>Bacillati</taxon>
        <taxon>Actinomycetota</taxon>
        <taxon>Actinomycetes</taxon>
        <taxon>Mycobacteriales</taxon>
        <taxon>Gordoniaceae</taxon>
        <taxon>Gordonia</taxon>
    </lineage>
</organism>
<sequence>MVENVNPDEQAAADALDVAIDDALGGDRTDPTLSWLSAAFTVVPPAATTERVAARLSRAAGPVPVRRRRSTVAGRDLWRWPRIAAAVLGLLLMFQGASSLTSGAWIAENIGEPFAPHAVAEGGFALIAVGFVALVASLDRQWVVLAVAAGVPLGIMLGVHGLREVNVWAWGAALHVTEGVVAVALLVSFVIAWRGRDRSGRRSKRKVD</sequence>
<evidence type="ECO:0000313" key="3">
    <source>
        <dbReference type="Proteomes" id="UP000035088"/>
    </source>
</evidence>
<gene>
    <name evidence="2" type="ORF">GOARA_051_00220</name>
</gene>
<dbReference type="EMBL" id="BAEE01000051">
    <property type="protein sequence ID" value="GAB10078.1"/>
    <property type="molecule type" value="Genomic_DNA"/>
</dbReference>
<keyword evidence="1" id="KW-0812">Transmembrane</keyword>
<dbReference type="STRING" id="1073574.GOARA_051_00220"/>
<evidence type="ECO:0000313" key="2">
    <source>
        <dbReference type="EMBL" id="GAB10078.1"/>
    </source>
</evidence>
<feature type="transmembrane region" description="Helical" evidence="1">
    <location>
        <begin position="142"/>
        <end position="162"/>
    </location>
</feature>
<feature type="transmembrane region" description="Helical" evidence="1">
    <location>
        <begin position="168"/>
        <end position="193"/>
    </location>
</feature>